<dbReference type="EMBL" id="JADLZT010000003">
    <property type="protein sequence ID" value="MBF6023430.1"/>
    <property type="molecule type" value="Genomic_DNA"/>
</dbReference>
<name>A0ABS0B8H8_9GAMM</name>
<sequence length="55" mass="6010">MSKASYRDNSKRHIEDALAVVSYQLILGPIALPEGHFASPLAQVLAVDCSVERLE</sequence>
<organism evidence="1 2">
    <name type="scientific">Lysobacter niastensis</name>
    <dbReference type="NCBI Taxonomy" id="380629"/>
    <lineage>
        <taxon>Bacteria</taxon>
        <taxon>Pseudomonadati</taxon>
        <taxon>Pseudomonadota</taxon>
        <taxon>Gammaproteobacteria</taxon>
        <taxon>Lysobacterales</taxon>
        <taxon>Lysobacteraceae</taxon>
        <taxon>Lysobacter</taxon>
    </lineage>
</organism>
<proteinExistence type="predicted"/>
<dbReference type="Proteomes" id="UP001429984">
    <property type="component" value="Unassembled WGS sequence"/>
</dbReference>
<evidence type="ECO:0000313" key="1">
    <source>
        <dbReference type="EMBL" id="MBF6023430.1"/>
    </source>
</evidence>
<accession>A0ABS0B8H8</accession>
<gene>
    <name evidence="1" type="ORF">IU514_05220</name>
</gene>
<keyword evidence="2" id="KW-1185">Reference proteome</keyword>
<comment type="caution">
    <text evidence="1">The sequence shown here is derived from an EMBL/GenBank/DDBJ whole genome shotgun (WGS) entry which is preliminary data.</text>
</comment>
<protein>
    <submittedName>
        <fullName evidence="1">Uncharacterized protein</fullName>
    </submittedName>
</protein>
<evidence type="ECO:0000313" key="2">
    <source>
        <dbReference type="Proteomes" id="UP001429984"/>
    </source>
</evidence>
<reference evidence="1 2" key="1">
    <citation type="submission" date="2020-11" db="EMBL/GenBank/DDBJ databases">
        <title>Draft Genome Sequence and Secondary Metabolite Biosynthetic Potential of the Lysobacter niastensis Type strain DSM 18481.</title>
        <authorList>
            <person name="Turrini P."/>
            <person name="Artuso I."/>
            <person name="Tescari M."/>
            <person name="Lugli G.A."/>
            <person name="Frangipani E."/>
            <person name="Ventura M."/>
            <person name="Visca P."/>
        </authorList>
    </citation>
    <scope>NUCLEOTIDE SEQUENCE [LARGE SCALE GENOMIC DNA]</scope>
    <source>
        <strain evidence="1 2">DSM 18481</strain>
    </source>
</reference>